<evidence type="ECO:0000256" key="4">
    <source>
        <dbReference type="ARBA" id="ARBA00022475"/>
    </source>
</evidence>
<dbReference type="GO" id="GO:0005886">
    <property type="term" value="C:plasma membrane"/>
    <property type="evidence" value="ECO:0007669"/>
    <property type="project" value="UniProtKB-SubCell"/>
</dbReference>
<evidence type="ECO:0000313" key="9">
    <source>
        <dbReference type="EMBL" id="PZG46864.1"/>
    </source>
</evidence>
<reference evidence="9 10" key="1">
    <citation type="submission" date="2018-01" db="EMBL/GenBank/DDBJ databases">
        <title>Draft genome sequence of Sphaerisporangium sp. 7K107.</title>
        <authorList>
            <person name="Sahin N."/>
            <person name="Saygin H."/>
            <person name="Ay H."/>
        </authorList>
    </citation>
    <scope>NUCLEOTIDE SEQUENCE [LARGE SCALE GENOMIC DNA]</scope>
    <source>
        <strain evidence="9 10">7K107</strain>
    </source>
</reference>
<evidence type="ECO:0000256" key="1">
    <source>
        <dbReference type="ARBA" id="ARBA00004651"/>
    </source>
</evidence>
<feature type="transmembrane region" description="Helical" evidence="8">
    <location>
        <begin position="102"/>
        <end position="121"/>
    </location>
</feature>
<gene>
    <name evidence="9" type="ORF">C1I98_14055</name>
</gene>
<protein>
    <recommendedName>
        <fullName evidence="8">Probable membrane transporter protein</fullName>
    </recommendedName>
</protein>
<evidence type="ECO:0000256" key="3">
    <source>
        <dbReference type="ARBA" id="ARBA00022448"/>
    </source>
</evidence>
<name>A0A2W2I8U6_9ACTN</name>
<feature type="transmembrane region" description="Helical" evidence="8">
    <location>
        <begin position="182"/>
        <end position="199"/>
    </location>
</feature>
<keyword evidence="10" id="KW-1185">Reference proteome</keyword>
<keyword evidence="3" id="KW-0813">Transport</keyword>
<dbReference type="PANTHER" id="PTHR30269:SF0">
    <property type="entry name" value="MEMBRANE TRANSPORTER PROTEIN YFCA-RELATED"/>
    <property type="match status" value="1"/>
</dbReference>
<feature type="transmembrane region" description="Helical" evidence="8">
    <location>
        <begin position="231"/>
        <end position="250"/>
    </location>
</feature>
<comment type="subcellular location">
    <subcellularLocation>
        <location evidence="1 8">Cell membrane</location>
        <topology evidence="1 8">Multi-pass membrane protein</topology>
    </subcellularLocation>
</comment>
<dbReference type="InterPro" id="IPR052017">
    <property type="entry name" value="TSUP"/>
</dbReference>
<evidence type="ECO:0000256" key="8">
    <source>
        <dbReference type="RuleBase" id="RU363041"/>
    </source>
</evidence>
<dbReference type="RefSeq" id="WP_111167620.1">
    <property type="nucleotide sequence ID" value="NZ_POUA01000092.1"/>
</dbReference>
<dbReference type="InterPro" id="IPR002781">
    <property type="entry name" value="TM_pro_TauE-like"/>
</dbReference>
<accession>A0A2W2I8U6</accession>
<evidence type="ECO:0000256" key="2">
    <source>
        <dbReference type="ARBA" id="ARBA00009142"/>
    </source>
</evidence>
<dbReference type="Proteomes" id="UP000248544">
    <property type="component" value="Unassembled WGS sequence"/>
</dbReference>
<comment type="similarity">
    <text evidence="2 8">Belongs to the 4-toluene sulfonate uptake permease (TSUP) (TC 2.A.102) family.</text>
</comment>
<sequence>MTPWEAVAVFAAGVAAGGINSVVGSGSLITFPTLLAFGYPPIVANVSNNVGLVPGGVTGVLGYREELGGQRGRLVRLGIASVIGSVAGGLLLLNLPESAFKIIVPVLIGLSLVLVLVQPYLGKWLAGRRRDRHAHGGPLLWLGVLGAGMYGGYFGAAQGIVLIGLLGIFLDESLQKINAAKVVLALLVNSAAAVLFVFVAPLDWWAVAMVALGSMVGGYLGARLGRRLPPVLLRGVIVVVGIVAIVNLVMD</sequence>
<dbReference type="Pfam" id="PF01925">
    <property type="entry name" value="TauE"/>
    <property type="match status" value="1"/>
</dbReference>
<dbReference type="AlphaFoldDB" id="A0A2W2I8U6"/>
<keyword evidence="4 8" id="KW-1003">Cell membrane</keyword>
<feature type="transmembrane region" description="Helical" evidence="8">
    <location>
        <begin position="141"/>
        <end position="170"/>
    </location>
</feature>
<organism evidence="9 10">
    <name type="scientific">Spongiactinospora gelatinilytica</name>
    <dbReference type="NCBI Taxonomy" id="2666298"/>
    <lineage>
        <taxon>Bacteria</taxon>
        <taxon>Bacillati</taxon>
        <taxon>Actinomycetota</taxon>
        <taxon>Actinomycetes</taxon>
        <taxon>Streptosporangiales</taxon>
        <taxon>Streptosporangiaceae</taxon>
        <taxon>Spongiactinospora</taxon>
    </lineage>
</organism>
<keyword evidence="7 8" id="KW-0472">Membrane</keyword>
<feature type="transmembrane region" description="Helical" evidence="8">
    <location>
        <begin position="74"/>
        <end position="95"/>
    </location>
</feature>
<feature type="transmembrane region" description="Helical" evidence="8">
    <location>
        <begin position="205"/>
        <end position="224"/>
    </location>
</feature>
<comment type="caution">
    <text evidence="9">The sequence shown here is derived from an EMBL/GenBank/DDBJ whole genome shotgun (WGS) entry which is preliminary data.</text>
</comment>
<keyword evidence="5 8" id="KW-0812">Transmembrane</keyword>
<dbReference type="PANTHER" id="PTHR30269">
    <property type="entry name" value="TRANSMEMBRANE PROTEIN YFCA"/>
    <property type="match status" value="1"/>
</dbReference>
<evidence type="ECO:0000313" key="10">
    <source>
        <dbReference type="Proteomes" id="UP000248544"/>
    </source>
</evidence>
<evidence type="ECO:0000256" key="6">
    <source>
        <dbReference type="ARBA" id="ARBA00022989"/>
    </source>
</evidence>
<proteinExistence type="inferred from homology"/>
<keyword evidence="6 8" id="KW-1133">Transmembrane helix</keyword>
<dbReference type="EMBL" id="POUA01000092">
    <property type="protein sequence ID" value="PZG46864.1"/>
    <property type="molecule type" value="Genomic_DNA"/>
</dbReference>
<evidence type="ECO:0000256" key="7">
    <source>
        <dbReference type="ARBA" id="ARBA00023136"/>
    </source>
</evidence>
<evidence type="ECO:0000256" key="5">
    <source>
        <dbReference type="ARBA" id="ARBA00022692"/>
    </source>
</evidence>